<protein>
    <submittedName>
        <fullName evidence="3">Uncharacterized protein</fullName>
    </submittedName>
</protein>
<organism evidence="3 4">
    <name type="scientific">Sphingobium cupriresistens LL01</name>
    <dbReference type="NCBI Taxonomy" id="1420583"/>
    <lineage>
        <taxon>Bacteria</taxon>
        <taxon>Pseudomonadati</taxon>
        <taxon>Pseudomonadota</taxon>
        <taxon>Alphaproteobacteria</taxon>
        <taxon>Sphingomonadales</taxon>
        <taxon>Sphingomonadaceae</taxon>
        <taxon>Sphingobium</taxon>
    </lineage>
</organism>
<feature type="transmembrane region" description="Helical" evidence="1">
    <location>
        <begin position="65"/>
        <end position="83"/>
    </location>
</feature>
<evidence type="ECO:0000313" key="3">
    <source>
        <dbReference type="EMBL" id="KMS51601.1"/>
    </source>
</evidence>
<dbReference type="STRING" id="1420583.V473_23495"/>
<gene>
    <name evidence="3" type="ORF">V473_23495</name>
</gene>
<feature type="signal peptide" evidence="2">
    <location>
        <begin position="1"/>
        <end position="26"/>
    </location>
</feature>
<dbReference type="AlphaFoldDB" id="A0A0J7XHV6"/>
<dbReference type="Proteomes" id="UP000052232">
    <property type="component" value="Unassembled WGS sequence"/>
</dbReference>
<keyword evidence="4" id="KW-1185">Reference proteome</keyword>
<dbReference type="Pfam" id="PF04956">
    <property type="entry name" value="TrbC"/>
    <property type="match status" value="1"/>
</dbReference>
<name>A0A0J7XHV6_9SPHN</name>
<keyword evidence="2" id="KW-0732">Signal</keyword>
<sequence>MSILQKIIKRLSVVLVLGLVATPAHADVNGIATTVLNELKALVGPAIMLGVIWLGILIMTGRGTLIVFITFCVGIAIVASGGFF</sequence>
<feature type="transmembrane region" description="Helical" evidence="1">
    <location>
        <begin position="42"/>
        <end position="58"/>
    </location>
</feature>
<keyword evidence="1" id="KW-0472">Membrane</keyword>
<evidence type="ECO:0000256" key="2">
    <source>
        <dbReference type="SAM" id="SignalP"/>
    </source>
</evidence>
<comment type="caution">
    <text evidence="3">The sequence shown here is derived from an EMBL/GenBank/DDBJ whole genome shotgun (WGS) entry which is preliminary data.</text>
</comment>
<keyword evidence="1" id="KW-0812">Transmembrane</keyword>
<dbReference type="EMBL" id="JACT01000009">
    <property type="protein sequence ID" value="KMS51601.1"/>
    <property type="molecule type" value="Genomic_DNA"/>
</dbReference>
<accession>A0A0J7XHV6</accession>
<dbReference type="PATRIC" id="fig|1420583.3.peg.4511"/>
<keyword evidence="1" id="KW-1133">Transmembrane helix</keyword>
<reference evidence="3 4" key="1">
    <citation type="journal article" date="2015" name="G3 (Bethesda)">
        <title>Insights into Ongoing Evolution of the Hexachlorocyclohexane Catabolic Pathway from Comparative Genomics of Ten Sphingomonadaceae Strains.</title>
        <authorList>
            <person name="Pearce S.L."/>
            <person name="Oakeshott J.G."/>
            <person name="Pandey G."/>
        </authorList>
    </citation>
    <scope>NUCLEOTIDE SEQUENCE [LARGE SCALE GENOMIC DNA]</scope>
    <source>
        <strain evidence="3 4">LL01</strain>
    </source>
</reference>
<feature type="chain" id="PRO_5005291369" evidence="2">
    <location>
        <begin position="27"/>
        <end position="84"/>
    </location>
</feature>
<evidence type="ECO:0000313" key="4">
    <source>
        <dbReference type="Proteomes" id="UP000052232"/>
    </source>
</evidence>
<dbReference type="InterPro" id="IPR007039">
    <property type="entry name" value="TrbC/VirB2"/>
</dbReference>
<evidence type="ECO:0000256" key="1">
    <source>
        <dbReference type="SAM" id="Phobius"/>
    </source>
</evidence>
<proteinExistence type="predicted"/>